<dbReference type="STRING" id="1221500.ABE65_019565"/>
<dbReference type="Proteomes" id="UP000076623">
    <property type="component" value="Chromosome"/>
</dbReference>
<name>A0A160IRK6_9BACL</name>
<dbReference type="EMBL" id="CP015378">
    <property type="protein sequence ID" value="ANC78880.1"/>
    <property type="molecule type" value="Genomic_DNA"/>
</dbReference>
<evidence type="ECO:0000313" key="2">
    <source>
        <dbReference type="EMBL" id="ANC78880.1"/>
    </source>
</evidence>
<dbReference type="PANTHER" id="PTHR39174">
    <property type="entry name" value="INNER MEMBRANE PROTEIN-RELATED"/>
    <property type="match status" value="1"/>
</dbReference>
<keyword evidence="3" id="KW-1185">Reference proteome</keyword>
<dbReference type="KEGG" id="fpn:ABE65_019565"/>
<sequence length="97" mass="11459">MKKGTDWRYRVSNREAVMGTVLAILNFIWWYAFAYGLGGRPIKEYTYILGFPAWFFYSCIVGFVVFTILVWIMVKFFFIEVPFELDETNEDGEGDVR</sequence>
<feature type="transmembrane region" description="Helical" evidence="1">
    <location>
        <begin position="54"/>
        <end position="74"/>
    </location>
</feature>
<keyword evidence="1" id="KW-1133">Transmembrane helix</keyword>
<reference evidence="2 3" key="1">
    <citation type="submission" date="2016-04" db="EMBL/GenBank/DDBJ databases">
        <title>Complete genome sequence of Fictibacillus phosphorivorans G25-29, a strain toxic to nematodes.</title>
        <authorList>
            <person name="Zheng Z."/>
        </authorList>
    </citation>
    <scope>NUCLEOTIDE SEQUENCE [LARGE SCALE GENOMIC DNA]</scope>
    <source>
        <strain evidence="2 3">G25-29</strain>
    </source>
</reference>
<evidence type="ECO:0000256" key="1">
    <source>
        <dbReference type="SAM" id="Phobius"/>
    </source>
</evidence>
<organism evidence="2 3">
    <name type="scientific">Fictibacillus phosphorivorans</name>
    <dbReference type="NCBI Taxonomy" id="1221500"/>
    <lineage>
        <taxon>Bacteria</taxon>
        <taxon>Bacillati</taxon>
        <taxon>Bacillota</taxon>
        <taxon>Bacilli</taxon>
        <taxon>Bacillales</taxon>
        <taxon>Fictibacillaceae</taxon>
        <taxon>Fictibacillus</taxon>
    </lineage>
</organism>
<keyword evidence="1" id="KW-0812">Transmembrane</keyword>
<proteinExistence type="predicted"/>
<feature type="transmembrane region" description="Helical" evidence="1">
    <location>
        <begin position="16"/>
        <end position="34"/>
    </location>
</feature>
<evidence type="ECO:0000313" key="3">
    <source>
        <dbReference type="Proteomes" id="UP000076623"/>
    </source>
</evidence>
<keyword evidence="1" id="KW-0472">Membrane</keyword>
<dbReference type="PANTHER" id="PTHR39174:SF1">
    <property type="entry name" value="INNER MEMBRANE PROTEIN"/>
    <property type="match status" value="1"/>
</dbReference>
<dbReference type="AlphaFoldDB" id="A0A160IRK6"/>
<gene>
    <name evidence="2" type="ORF">ABE65_019565</name>
</gene>
<accession>A0A160IRK6</accession>
<dbReference type="Pfam" id="PF06196">
    <property type="entry name" value="DUF997"/>
    <property type="match status" value="1"/>
</dbReference>
<protein>
    <submittedName>
        <fullName evidence="2">Sodium:pantothenate symporter</fullName>
    </submittedName>
</protein>
<dbReference type="InterPro" id="IPR010398">
    <property type="entry name" value="DUF997"/>
</dbReference>
<dbReference type="RefSeq" id="WP_066398726.1">
    <property type="nucleotide sequence ID" value="NZ_CP015378.1"/>
</dbReference>